<comment type="caution">
    <text evidence="15">The sequence shown here is derived from an EMBL/GenBank/DDBJ whole genome shotgun (WGS) entry which is preliminary data.</text>
</comment>
<dbReference type="AlphaFoldDB" id="A0A9P9YGF5"/>
<evidence type="ECO:0000256" key="5">
    <source>
        <dbReference type="ARBA" id="ARBA00022695"/>
    </source>
</evidence>
<keyword evidence="6" id="KW-0479">Metal-binding</keyword>
<dbReference type="GO" id="GO:0005524">
    <property type="term" value="F:ATP binding"/>
    <property type="evidence" value="ECO:0007669"/>
    <property type="project" value="UniProtKB-KW"/>
</dbReference>
<keyword evidence="10" id="KW-0342">GTP-binding</keyword>
<dbReference type="GO" id="GO:0046872">
    <property type="term" value="F:metal ion binding"/>
    <property type="evidence" value="ECO:0007669"/>
    <property type="project" value="UniProtKB-KW"/>
</dbReference>
<dbReference type="InterPro" id="IPR024810">
    <property type="entry name" value="MAB21L/cGLR"/>
</dbReference>
<feature type="domain" description="Mab-21-like nucleotidyltransferase" evidence="13">
    <location>
        <begin position="81"/>
        <end position="267"/>
    </location>
</feature>
<feature type="compositionally biased region" description="Low complexity" evidence="12">
    <location>
        <begin position="516"/>
        <end position="529"/>
    </location>
</feature>
<evidence type="ECO:0000259" key="13">
    <source>
        <dbReference type="Pfam" id="PF03281"/>
    </source>
</evidence>
<dbReference type="EMBL" id="JAMKOV010000021">
    <property type="protein sequence ID" value="KAI8036240.1"/>
    <property type="molecule type" value="Genomic_DNA"/>
</dbReference>
<evidence type="ECO:0000256" key="6">
    <source>
        <dbReference type="ARBA" id="ARBA00022723"/>
    </source>
</evidence>
<feature type="compositionally biased region" description="Basic and acidic residues" evidence="12">
    <location>
        <begin position="415"/>
        <end position="445"/>
    </location>
</feature>
<comment type="similarity">
    <text evidence="3">Belongs to the mab-21 family.</text>
</comment>
<protein>
    <submittedName>
        <fullName evidence="15">Uncharacterized protein</fullName>
    </submittedName>
</protein>
<keyword evidence="11" id="KW-0464">Manganese</keyword>
<evidence type="ECO:0000256" key="12">
    <source>
        <dbReference type="SAM" id="MobiDB-lite"/>
    </source>
</evidence>
<dbReference type="GO" id="GO:0016779">
    <property type="term" value="F:nucleotidyltransferase activity"/>
    <property type="evidence" value="ECO:0007669"/>
    <property type="project" value="UniProtKB-KW"/>
</dbReference>
<evidence type="ECO:0000256" key="11">
    <source>
        <dbReference type="ARBA" id="ARBA00023211"/>
    </source>
</evidence>
<dbReference type="PANTHER" id="PTHR10656:SF42">
    <property type="entry name" value="CYCLIC GMP-AMP SYNTHASE-LIKE PROTEIN-RELATED"/>
    <property type="match status" value="1"/>
</dbReference>
<evidence type="ECO:0000259" key="14">
    <source>
        <dbReference type="Pfam" id="PF20266"/>
    </source>
</evidence>
<sequence length="579" mass="64471">MVQIADGGTRRRKQLGSSSSDMARNLEDSLIQANADYVNFDRHREEYTTHYNALRDKLYTEWKAAGVLGKLLKGYTLGGGYGDNLKVSMPDEFDLVIHLVFPENDKIIVKADRAKPGNVILDMSKVMETILNQEHNKAVFELLRKIVNAKNELLEDKLQSWLQGVMTQALKRMGKQIEVGGVVSPLCYKKCGPAHTIFVKGRYEYSVDFVPAIKLSAAQTVLAPEQRRHFGNTPHWDAIPKPMKPAKNNNVSFRASYYDAERRLLHGKNNLKNAIRLLKQHRNTKNNMGNLKSYYIKTLFLWEVTRRDDSYWQKPLKELLIEMLGKLEGTLALSSGKGKLLFFWDAKLDMIADLSVNQRTEMFNCVSKSKYTFCRGDGNLSDDIKDNVKGSFSNGKDKGTENRPLNGQSKTANQDCKKKDEDSQKETKPKEKPTPVKPNEPKGVKVESPGAKLNAKPNDPKKTVEAKVQPTPVKQAEAAPSKPVAKPNEGQTGTKAKVKVEPVKPNPKPNEQKAAKVVTPPVQPTNQPKQNPPLKPKQPANNSNPNGNGAKPKTNVSGDGDSKAQQPPSEKPAGTFLTN</sequence>
<dbReference type="Gene3D" id="3.30.460.90">
    <property type="match status" value="1"/>
</dbReference>
<evidence type="ECO:0000256" key="2">
    <source>
        <dbReference type="ARBA" id="ARBA00001946"/>
    </source>
</evidence>
<dbReference type="SMART" id="SM01265">
    <property type="entry name" value="Mab-21"/>
    <property type="match status" value="1"/>
</dbReference>
<feature type="domain" description="Mab-21-like HhH/H2TH-like" evidence="14">
    <location>
        <begin position="271"/>
        <end position="367"/>
    </location>
</feature>
<comment type="cofactor">
    <cofactor evidence="2">
        <name>Mg(2+)</name>
        <dbReference type="ChEBI" id="CHEBI:18420"/>
    </cofactor>
</comment>
<evidence type="ECO:0000256" key="4">
    <source>
        <dbReference type="ARBA" id="ARBA00022679"/>
    </source>
</evidence>
<feature type="compositionally biased region" description="Low complexity" evidence="12">
    <location>
        <begin position="537"/>
        <end position="553"/>
    </location>
</feature>
<proteinExistence type="inferred from homology"/>
<reference evidence="15" key="1">
    <citation type="journal article" date="2023" name="Genome Biol. Evol.">
        <title>Long-read-based Genome Assembly of Drosophila gunungcola Reveals Fewer Chemosensory Genes in Flower-breeding Species.</title>
        <authorList>
            <person name="Negi A."/>
            <person name="Liao B.Y."/>
            <person name="Yeh S.D."/>
        </authorList>
    </citation>
    <scope>NUCLEOTIDE SEQUENCE</scope>
    <source>
        <strain evidence="15">Sukarami</strain>
    </source>
</reference>
<dbReference type="Proteomes" id="UP001059596">
    <property type="component" value="Unassembled WGS sequence"/>
</dbReference>
<organism evidence="15 16">
    <name type="scientific">Drosophila gunungcola</name>
    <name type="common">fruit fly</name>
    <dbReference type="NCBI Taxonomy" id="103775"/>
    <lineage>
        <taxon>Eukaryota</taxon>
        <taxon>Metazoa</taxon>
        <taxon>Ecdysozoa</taxon>
        <taxon>Arthropoda</taxon>
        <taxon>Hexapoda</taxon>
        <taxon>Insecta</taxon>
        <taxon>Pterygota</taxon>
        <taxon>Neoptera</taxon>
        <taxon>Endopterygota</taxon>
        <taxon>Diptera</taxon>
        <taxon>Brachycera</taxon>
        <taxon>Muscomorpha</taxon>
        <taxon>Ephydroidea</taxon>
        <taxon>Drosophilidae</taxon>
        <taxon>Drosophila</taxon>
        <taxon>Sophophora</taxon>
    </lineage>
</organism>
<feature type="compositionally biased region" description="Polar residues" evidence="12">
    <location>
        <begin position="403"/>
        <end position="414"/>
    </location>
</feature>
<dbReference type="Pfam" id="PF03281">
    <property type="entry name" value="Mab-21"/>
    <property type="match status" value="1"/>
</dbReference>
<dbReference type="Gene3D" id="1.10.1410.40">
    <property type="match status" value="1"/>
</dbReference>
<evidence type="ECO:0000256" key="3">
    <source>
        <dbReference type="ARBA" id="ARBA00008307"/>
    </source>
</evidence>
<keyword evidence="4" id="KW-0808">Transferase</keyword>
<accession>A0A9P9YGF5</accession>
<dbReference type="PANTHER" id="PTHR10656">
    <property type="entry name" value="CELL FATE DETERMINING PROTEIN MAB21-RELATED"/>
    <property type="match status" value="1"/>
</dbReference>
<keyword evidence="16" id="KW-1185">Reference proteome</keyword>
<feature type="region of interest" description="Disordered" evidence="12">
    <location>
        <begin position="384"/>
        <end position="579"/>
    </location>
</feature>
<evidence type="ECO:0000313" key="16">
    <source>
        <dbReference type="Proteomes" id="UP001059596"/>
    </source>
</evidence>
<evidence type="ECO:0000256" key="8">
    <source>
        <dbReference type="ARBA" id="ARBA00022840"/>
    </source>
</evidence>
<comment type="cofactor">
    <cofactor evidence="1">
        <name>Mn(2+)</name>
        <dbReference type="ChEBI" id="CHEBI:29035"/>
    </cofactor>
</comment>
<evidence type="ECO:0000313" key="15">
    <source>
        <dbReference type="EMBL" id="KAI8036240.1"/>
    </source>
</evidence>
<feature type="region of interest" description="Disordered" evidence="12">
    <location>
        <begin position="1"/>
        <end position="21"/>
    </location>
</feature>
<keyword evidence="8" id="KW-0067">ATP-binding</keyword>
<name>A0A9P9YGF5_9MUSC</name>
<keyword evidence="7" id="KW-0547">Nucleotide-binding</keyword>
<dbReference type="GO" id="GO:0005525">
    <property type="term" value="F:GTP binding"/>
    <property type="evidence" value="ECO:0007669"/>
    <property type="project" value="UniProtKB-KW"/>
</dbReference>
<evidence type="ECO:0000256" key="1">
    <source>
        <dbReference type="ARBA" id="ARBA00001936"/>
    </source>
</evidence>
<keyword evidence="5" id="KW-0548">Nucleotidyltransferase</keyword>
<dbReference type="InterPro" id="IPR046903">
    <property type="entry name" value="Mab-21-like_nuc_Trfase"/>
</dbReference>
<dbReference type="InterPro" id="IPR046906">
    <property type="entry name" value="Mab-21_HhH/H2TH-like"/>
</dbReference>
<gene>
    <name evidence="15" type="ORF">M5D96_010833</name>
</gene>
<dbReference type="OrthoDB" id="7249367at2759"/>
<dbReference type="Pfam" id="PF20266">
    <property type="entry name" value="Mab-21_C"/>
    <property type="match status" value="1"/>
</dbReference>
<evidence type="ECO:0000256" key="10">
    <source>
        <dbReference type="ARBA" id="ARBA00023134"/>
    </source>
</evidence>
<keyword evidence="9" id="KW-0460">Magnesium</keyword>
<evidence type="ECO:0000256" key="9">
    <source>
        <dbReference type="ARBA" id="ARBA00022842"/>
    </source>
</evidence>
<evidence type="ECO:0000256" key="7">
    <source>
        <dbReference type="ARBA" id="ARBA00022741"/>
    </source>
</evidence>